<dbReference type="InterPro" id="IPR002129">
    <property type="entry name" value="PyrdxlP-dep_de-COase"/>
</dbReference>
<dbReference type="RefSeq" id="WP_283075696.1">
    <property type="nucleotide sequence ID" value="NZ_CP121671.1"/>
</dbReference>
<evidence type="ECO:0000313" key="8">
    <source>
        <dbReference type="Proteomes" id="UP001221597"/>
    </source>
</evidence>
<evidence type="ECO:0000256" key="5">
    <source>
        <dbReference type="ARBA" id="ARBA00023239"/>
    </source>
</evidence>
<comment type="similarity">
    <text evidence="2 6">Belongs to the group II decarboxylase family.</text>
</comment>
<keyword evidence="7" id="KW-0032">Aminotransferase</keyword>
<accession>A0ABY8IWV4</accession>
<keyword evidence="7" id="KW-0808">Transferase</keyword>
<dbReference type="InterPro" id="IPR015421">
    <property type="entry name" value="PyrdxlP-dep_Trfase_major"/>
</dbReference>
<gene>
    <name evidence="7" type="ORF">P9989_15105</name>
</gene>
<comment type="cofactor">
    <cofactor evidence="1 6">
        <name>pyridoxal 5'-phosphate</name>
        <dbReference type="ChEBI" id="CHEBI:597326"/>
    </cofactor>
</comment>
<dbReference type="CDD" id="cd06450">
    <property type="entry name" value="DOPA_deC_like"/>
    <property type="match status" value="1"/>
</dbReference>
<dbReference type="GO" id="GO:0008483">
    <property type="term" value="F:transaminase activity"/>
    <property type="evidence" value="ECO:0007669"/>
    <property type="project" value="UniProtKB-KW"/>
</dbReference>
<dbReference type="SUPFAM" id="SSF53383">
    <property type="entry name" value="PLP-dependent transferases"/>
    <property type="match status" value="1"/>
</dbReference>
<organism evidence="7 8">
    <name type="scientific">Halobacillus naozhouensis</name>
    <dbReference type="NCBI Taxonomy" id="554880"/>
    <lineage>
        <taxon>Bacteria</taxon>
        <taxon>Bacillati</taxon>
        <taxon>Bacillota</taxon>
        <taxon>Bacilli</taxon>
        <taxon>Bacillales</taxon>
        <taxon>Bacillaceae</taxon>
        <taxon>Halobacillus</taxon>
    </lineage>
</organism>
<dbReference type="EMBL" id="CP121671">
    <property type="protein sequence ID" value="WFT73689.1"/>
    <property type="molecule type" value="Genomic_DNA"/>
</dbReference>
<evidence type="ECO:0000256" key="6">
    <source>
        <dbReference type="RuleBase" id="RU000382"/>
    </source>
</evidence>
<dbReference type="PANTHER" id="PTHR45677:SF8">
    <property type="entry name" value="CYSTEINE SULFINIC ACID DECARBOXYLASE"/>
    <property type="match status" value="1"/>
</dbReference>
<dbReference type="Gene3D" id="3.90.1150.10">
    <property type="entry name" value="Aspartate Aminotransferase, domain 1"/>
    <property type="match status" value="1"/>
</dbReference>
<dbReference type="Gene3D" id="1.20.1650.10">
    <property type="entry name" value="PLP-dependent transferases"/>
    <property type="match status" value="1"/>
</dbReference>
<dbReference type="InterPro" id="IPR015422">
    <property type="entry name" value="PyrdxlP-dep_Trfase_small"/>
</dbReference>
<protein>
    <submittedName>
        <fullName evidence="7">Aspartate aminotransferase family protein</fullName>
    </submittedName>
</protein>
<keyword evidence="4 6" id="KW-0663">Pyridoxal phosphate</keyword>
<proteinExistence type="inferred from homology"/>
<keyword evidence="5 6" id="KW-0456">Lyase</keyword>
<keyword evidence="8" id="KW-1185">Reference proteome</keyword>
<evidence type="ECO:0000313" key="7">
    <source>
        <dbReference type="EMBL" id="WFT73689.1"/>
    </source>
</evidence>
<dbReference type="Proteomes" id="UP001221597">
    <property type="component" value="Chromosome"/>
</dbReference>
<name>A0ABY8IWV4_9BACI</name>
<evidence type="ECO:0000256" key="1">
    <source>
        <dbReference type="ARBA" id="ARBA00001933"/>
    </source>
</evidence>
<keyword evidence="3" id="KW-0210">Decarboxylase</keyword>
<evidence type="ECO:0000256" key="2">
    <source>
        <dbReference type="ARBA" id="ARBA00009533"/>
    </source>
</evidence>
<evidence type="ECO:0000256" key="4">
    <source>
        <dbReference type="ARBA" id="ARBA00022898"/>
    </source>
</evidence>
<sequence length="511" mass="57514">MHSLQVMKGDETAYNAFDDLFFHRGAEGLKAYEEIVQHVSTKLTEVFSDFDQPYKGGRPDEVRKAISGMVMATRQGETLRDLLEEIDVPFLRNNLHVSHEKSVAHLHCPPLLSGIAAEMIISSYNQSMDSWDQSTAATYVEREMIAWLTQRFGLSEISDGVFSSGGSQSNYMGLLLARDSFCEKHWGCNVQQEGLPSAFKRMKILCSEDAHFTVQKSASQLGLGAEAVVTVETDHNHRLSIYDCHEKIEMLRKEGSLPFALVGTCGTTDFGSIDPLEELAEVAGENGLWFHVDAAFGGALILSRTHAHKLNGIQSADSITVDFHKLFYQPISCGAFLVNDGRSFQYTNYHADYLNPEADEEEGITNLVNKSVVTTRRFDAFKLFVSLRTVGTDRFAEMIDHTFVVANQSAQLLEDLDHFHVLNQTPELNTIVFRFQPRGIARKEINELNRSIQQQLFEQGMAAIAKTKVQEDIYLKFTLLNPRTEIQDIDAILKDIEVLGFNEIKTRRITQ</sequence>
<dbReference type="Gene3D" id="3.40.640.10">
    <property type="entry name" value="Type I PLP-dependent aspartate aminotransferase-like (Major domain)"/>
    <property type="match status" value="1"/>
</dbReference>
<dbReference type="Pfam" id="PF00282">
    <property type="entry name" value="Pyridoxal_deC"/>
    <property type="match status" value="1"/>
</dbReference>
<dbReference type="InterPro" id="IPR015424">
    <property type="entry name" value="PyrdxlP-dep_Trfase"/>
</dbReference>
<dbReference type="PANTHER" id="PTHR45677">
    <property type="entry name" value="GLUTAMATE DECARBOXYLASE-RELATED"/>
    <property type="match status" value="1"/>
</dbReference>
<reference evidence="7 8" key="1">
    <citation type="submission" date="2023-04" db="EMBL/GenBank/DDBJ databases">
        <title>Genome sequence of Halobacillus naozhouensis KACC 21980.</title>
        <authorList>
            <person name="Kim S."/>
            <person name="Heo J."/>
            <person name="Kwon S.-W."/>
        </authorList>
    </citation>
    <scope>NUCLEOTIDE SEQUENCE [LARGE SCALE GENOMIC DNA]</scope>
    <source>
        <strain evidence="7 8">KCTC 13234</strain>
    </source>
</reference>
<evidence type="ECO:0000256" key="3">
    <source>
        <dbReference type="ARBA" id="ARBA00022793"/>
    </source>
</evidence>